<dbReference type="RefSeq" id="WP_133591713.1">
    <property type="nucleotide sequence ID" value="NZ_SNVV01000009.1"/>
</dbReference>
<proteinExistence type="predicted"/>
<protein>
    <submittedName>
        <fullName evidence="1">Uncharacterized protein</fullName>
    </submittedName>
</protein>
<dbReference type="Proteomes" id="UP000295129">
    <property type="component" value="Unassembled WGS sequence"/>
</dbReference>
<gene>
    <name evidence="1" type="ORF">C7389_109145</name>
</gene>
<organism evidence="1 2">
    <name type="scientific">Azoarcus indigens</name>
    <dbReference type="NCBI Taxonomy" id="29545"/>
    <lineage>
        <taxon>Bacteria</taxon>
        <taxon>Pseudomonadati</taxon>
        <taxon>Pseudomonadota</taxon>
        <taxon>Betaproteobacteria</taxon>
        <taxon>Rhodocyclales</taxon>
        <taxon>Zoogloeaceae</taxon>
        <taxon>Azoarcus</taxon>
    </lineage>
</organism>
<dbReference type="AlphaFoldDB" id="A0A4R6DYN7"/>
<dbReference type="EMBL" id="SNVV01000009">
    <property type="protein sequence ID" value="TDN50451.1"/>
    <property type="molecule type" value="Genomic_DNA"/>
</dbReference>
<keyword evidence="2" id="KW-1185">Reference proteome</keyword>
<evidence type="ECO:0000313" key="2">
    <source>
        <dbReference type="Proteomes" id="UP000295129"/>
    </source>
</evidence>
<accession>A0A4R6DYN7</accession>
<evidence type="ECO:0000313" key="1">
    <source>
        <dbReference type="EMBL" id="TDN50451.1"/>
    </source>
</evidence>
<sequence length="152" mass="15877">MSAHDTTEPALITVGVSNAQLSRLNMLLAQLREERPSATDNDLADAVFAAGIDALEQAQAATRPSAPKLGSPTAGKNLGEWAEGVLMAVSVLVATHDEPTAAADVLNELGLSKADCSGLDDFDKTNLRKIMRAGRGKIALTGLRRRKQGGAT</sequence>
<comment type="caution">
    <text evidence="1">The sequence shown here is derived from an EMBL/GenBank/DDBJ whole genome shotgun (WGS) entry which is preliminary data.</text>
</comment>
<reference evidence="1 2" key="1">
    <citation type="submission" date="2019-03" db="EMBL/GenBank/DDBJ databases">
        <title>Genomic Encyclopedia of Type Strains, Phase IV (KMG-IV): sequencing the most valuable type-strain genomes for metagenomic binning, comparative biology and taxonomic classification.</title>
        <authorList>
            <person name="Goeker M."/>
        </authorList>
    </citation>
    <scope>NUCLEOTIDE SEQUENCE [LARGE SCALE GENOMIC DNA]</scope>
    <source>
        <strain evidence="1 2">DSM 12121</strain>
    </source>
</reference>
<name>A0A4R6DYN7_9RHOO</name>
<dbReference type="OrthoDB" id="6999647at2"/>